<dbReference type="PROSITE" id="PS51375">
    <property type="entry name" value="PPR"/>
    <property type="match status" value="6"/>
</dbReference>
<gene>
    <name evidence="4" type="primary">LOC104589832</name>
</gene>
<dbReference type="InterPro" id="IPR046848">
    <property type="entry name" value="E_motif"/>
</dbReference>
<organism evidence="3 4">
    <name type="scientific">Nelumbo nucifera</name>
    <name type="common">Sacred lotus</name>
    <dbReference type="NCBI Taxonomy" id="4432"/>
    <lineage>
        <taxon>Eukaryota</taxon>
        <taxon>Viridiplantae</taxon>
        <taxon>Streptophyta</taxon>
        <taxon>Embryophyta</taxon>
        <taxon>Tracheophyta</taxon>
        <taxon>Spermatophyta</taxon>
        <taxon>Magnoliopsida</taxon>
        <taxon>Proteales</taxon>
        <taxon>Nelumbonaceae</taxon>
        <taxon>Nelumbo</taxon>
    </lineage>
</organism>
<name>A0A1U7Z0Q4_NELNU</name>
<dbReference type="GO" id="GO:0005739">
    <property type="term" value="C:mitochondrion"/>
    <property type="evidence" value="ECO:0007669"/>
    <property type="project" value="UniProtKB-ARBA"/>
</dbReference>
<dbReference type="Pfam" id="PF20431">
    <property type="entry name" value="E_motif"/>
    <property type="match status" value="1"/>
</dbReference>
<evidence type="ECO:0000313" key="4">
    <source>
        <dbReference type="RefSeq" id="XP_010246570.1"/>
    </source>
</evidence>
<evidence type="ECO:0000313" key="3">
    <source>
        <dbReference type="Proteomes" id="UP000189703"/>
    </source>
</evidence>
<dbReference type="FunFam" id="1.25.40.10:FF:000205">
    <property type="entry name" value="Pentatricopeptide repeat-containing protein, mitochondrial"/>
    <property type="match status" value="1"/>
</dbReference>
<dbReference type="Pfam" id="PF13041">
    <property type="entry name" value="PPR_2"/>
    <property type="match status" value="4"/>
</dbReference>
<dbReference type="RefSeq" id="XP_010246570.1">
    <property type="nucleotide sequence ID" value="XM_010248268.2"/>
</dbReference>
<dbReference type="PANTHER" id="PTHR47926:SF372">
    <property type="entry name" value="PENTATRICOPEPTIDE REPEAT-CONTAINING PROTEIN"/>
    <property type="match status" value="1"/>
</dbReference>
<sequence length="731" mass="82238">MFCIEGVLNKPFQCLHSKRSYGRYPYTKPLQFLIQTSALYTVLVTHSRAIKAGTIVDTYTANNILGGYVKCRDVTCAHSLFNEISQRDTVTWNSMITGYVNGGSFDTAWELLRTMRGDGFSFDQYTFGSILKGIACEGRLDLGQQVHSVIVKMGYEKNVFSGSALLDMYAKCNRIGDAYAVFGCMPERNFVSWNAIIGGFAQVVDRRTAFWLLDRMEREGLRPDDATFTPLLTLLDDPEFYKLTMQIHAKVVKHGRASDTASCNATITAYSNCGSIEDSQRVFDSADGSRDLVTWNSMLAAYVVHDYGAPAIELFRKMHALGIEQDMYTYTSVISASFCKEHENQGRSLHGLVIKKGLEKAIPVSNSLIAMYIKYDGKSMEEALYQFDLMEFKDRVSWNTILTGFSQNGLSEDALKIFEQMRSMQLEIDCYAFSAVLQSCSDLATLQLGQQVHGLVFKCGFESNDFVASSLIFMYSKCGVIEDARMSFEATPKDSSITWNSVMFGYAQHGHGKVAIDLFFKMQEEGVKPDHITFVAVLTACSHIGLVEQGFHFLKSMEADYGIPPRMEHYACGVDLFGRAGCLTEAKALVESMPFEPNAMVWKTLLGACRMHGDIELASQAARLLLVLEPEDHCTYVLLSNLYGRLGKWDERATVKKVMRERGVRKVPGWSWIEVKNSVHAFNAEDRSHPQCEEIYQILEELMVEIRMLGYVANVDCIMHGIDYMEGDWDL</sequence>
<dbReference type="AlphaFoldDB" id="A0A1U7Z0Q4"/>
<comment type="similarity">
    <text evidence="2">Belongs to the PPR family. PCMP-E subfamily.</text>
</comment>
<dbReference type="NCBIfam" id="TIGR00756">
    <property type="entry name" value="PPR"/>
    <property type="match status" value="3"/>
</dbReference>
<dbReference type="GO" id="GO:0009451">
    <property type="term" value="P:RNA modification"/>
    <property type="evidence" value="ECO:0007669"/>
    <property type="project" value="InterPro"/>
</dbReference>
<dbReference type="KEGG" id="nnu:104589832"/>
<dbReference type="PANTHER" id="PTHR47926">
    <property type="entry name" value="PENTATRICOPEPTIDE REPEAT-CONTAINING PROTEIN"/>
    <property type="match status" value="1"/>
</dbReference>
<dbReference type="Pfam" id="PF13812">
    <property type="entry name" value="PPR_3"/>
    <property type="match status" value="1"/>
</dbReference>
<keyword evidence="3" id="KW-1185">Reference proteome</keyword>
<dbReference type="GO" id="GO:0099402">
    <property type="term" value="P:plant organ development"/>
    <property type="evidence" value="ECO:0007669"/>
    <property type="project" value="UniProtKB-ARBA"/>
</dbReference>
<dbReference type="FunFam" id="1.25.40.10:FF:000158">
    <property type="entry name" value="pentatricopeptide repeat-containing protein At2g33680"/>
    <property type="match status" value="1"/>
</dbReference>
<dbReference type="Pfam" id="PF20430">
    <property type="entry name" value="Eplus_motif"/>
    <property type="match status" value="1"/>
</dbReference>
<dbReference type="eggNOG" id="KOG4197">
    <property type="taxonomic scope" value="Eukaryota"/>
</dbReference>
<dbReference type="GeneID" id="104589832"/>
<evidence type="ECO:0000256" key="2">
    <source>
        <dbReference type="ARBA" id="ARBA00061659"/>
    </source>
</evidence>
<dbReference type="InterPro" id="IPR046849">
    <property type="entry name" value="E2_motif"/>
</dbReference>
<dbReference type="InterPro" id="IPR002885">
    <property type="entry name" value="PPR_rpt"/>
</dbReference>
<dbReference type="OrthoDB" id="1929236at2759"/>
<dbReference type="Proteomes" id="UP000189703">
    <property type="component" value="Unplaced"/>
</dbReference>
<dbReference type="GO" id="GO:0003723">
    <property type="term" value="F:RNA binding"/>
    <property type="evidence" value="ECO:0007669"/>
    <property type="project" value="InterPro"/>
</dbReference>
<protein>
    <submittedName>
        <fullName evidence="4">Pentatricopeptide repeat-containing protein At3g25970</fullName>
    </submittedName>
</protein>
<dbReference type="Gene3D" id="1.25.40.10">
    <property type="entry name" value="Tetratricopeptide repeat domain"/>
    <property type="match status" value="6"/>
</dbReference>
<dbReference type="FunFam" id="1.25.40.10:FF:001386">
    <property type="entry name" value="Pentatricopeptide repeat-containing protein At3g26782, mitochondrial"/>
    <property type="match status" value="1"/>
</dbReference>
<dbReference type="FunCoup" id="A0A1U7Z0Q4">
    <property type="interactions" value="176"/>
</dbReference>
<accession>A0A1U7Z0Q4</accession>
<proteinExistence type="inferred from homology"/>
<dbReference type="InterPro" id="IPR011990">
    <property type="entry name" value="TPR-like_helical_dom_sf"/>
</dbReference>
<dbReference type="OMA" id="AYSQCGS"/>
<dbReference type="Pfam" id="PF01535">
    <property type="entry name" value="PPR"/>
    <property type="match status" value="1"/>
</dbReference>
<reference evidence="4" key="1">
    <citation type="submission" date="2025-08" db="UniProtKB">
        <authorList>
            <consortium name="RefSeq"/>
        </authorList>
    </citation>
    <scope>IDENTIFICATION</scope>
</reference>
<dbReference type="InterPro" id="IPR046960">
    <property type="entry name" value="PPR_At4g14850-like_plant"/>
</dbReference>
<keyword evidence="1" id="KW-0677">Repeat</keyword>
<evidence type="ECO:0000256" key="1">
    <source>
        <dbReference type="ARBA" id="ARBA00022737"/>
    </source>
</evidence>